<dbReference type="Gene3D" id="3.40.50.150">
    <property type="entry name" value="Vaccinia Virus protein VP39"/>
    <property type="match status" value="1"/>
</dbReference>
<gene>
    <name evidence="1 2" type="primary">rsmJ</name>
    <name evidence="2" type="ORF">RVIR1_02100</name>
</gene>
<dbReference type="RefSeq" id="WP_126322261.1">
    <property type="nucleotide sequence ID" value="NZ_AP018005.1"/>
</dbReference>
<reference evidence="2 3" key="1">
    <citation type="submission" date="2017-03" db="EMBL/GenBank/DDBJ databases">
        <title>The genome sequence of Candidatus Rickettsiella viridis.</title>
        <authorList>
            <person name="Nikoh N."/>
            <person name="Tsuchida T."/>
            <person name="Yamaguchi K."/>
            <person name="Maeda T."/>
            <person name="Shigenobu S."/>
            <person name="Fukatsu T."/>
        </authorList>
    </citation>
    <scope>NUCLEOTIDE SEQUENCE [LARGE SCALE GENOMIC DNA]</scope>
    <source>
        <strain evidence="2 3">Ap-RA04</strain>
    </source>
</reference>
<comment type="subcellular location">
    <subcellularLocation>
        <location evidence="1">Cytoplasm</location>
    </subcellularLocation>
</comment>
<comment type="catalytic activity">
    <reaction evidence="1">
        <text>guanosine(1516) in 16S rRNA + S-adenosyl-L-methionine = N(2)-methylguanosine(1516) in 16S rRNA + S-adenosyl-L-homocysteine + H(+)</text>
        <dbReference type="Rhea" id="RHEA:43220"/>
        <dbReference type="Rhea" id="RHEA-COMP:10412"/>
        <dbReference type="Rhea" id="RHEA-COMP:10413"/>
        <dbReference type="ChEBI" id="CHEBI:15378"/>
        <dbReference type="ChEBI" id="CHEBI:57856"/>
        <dbReference type="ChEBI" id="CHEBI:59789"/>
        <dbReference type="ChEBI" id="CHEBI:74269"/>
        <dbReference type="ChEBI" id="CHEBI:74481"/>
        <dbReference type="EC" id="2.1.1.242"/>
    </reaction>
</comment>
<proteinExistence type="inferred from homology"/>
<keyword evidence="1 2" id="KW-0808">Transferase</keyword>
<comment type="caution">
    <text evidence="1">Lacks conserved residue(s) required for the propagation of feature annotation.</text>
</comment>
<dbReference type="HAMAP" id="MF_01523">
    <property type="entry name" value="16SrRNA_methyltr_J"/>
    <property type="match status" value="1"/>
</dbReference>
<keyword evidence="1" id="KW-0963">Cytoplasm</keyword>
<keyword evidence="1" id="KW-0949">S-adenosyl-L-methionine</keyword>
<dbReference type="InterPro" id="IPR029063">
    <property type="entry name" value="SAM-dependent_MTases_sf"/>
</dbReference>
<dbReference type="Pfam" id="PF04445">
    <property type="entry name" value="SAM_MT"/>
    <property type="match status" value="1"/>
</dbReference>
<dbReference type="OrthoDB" id="3191794at2"/>
<keyword evidence="3" id="KW-1185">Reference proteome</keyword>
<dbReference type="GO" id="GO:0005737">
    <property type="term" value="C:cytoplasm"/>
    <property type="evidence" value="ECO:0007669"/>
    <property type="project" value="UniProtKB-SubCell"/>
</dbReference>
<dbReference type="PANTHER" id="PTHR36112:SF1">
    <property type="entry name" value="RIBOSOMAL RNA SMALL SUBUNIT METHYLTRANSFERASE J"/>
    <property type="match status" value="1"/>
</dbReference>
<keyword evidence="1" id="KW-0698">rRNA processing</keyword>
<dbReference type="Proteomes" id="UP000282483">
    <property type="component" value="Chromosome"/>
</dbReference>
<dbReference type="CDD" id="cd02440">
    <property type="entry name" value="AdoMet_MTases"/>
    <property type="match status" value="1"/>
</dbReference>
<sequence>MTPFKKSFIAVTAIEPQQQLAAQKLAKQYFLPYIDSSQQENFAFILILSEKGLMLKNTEQKAWGSLQIDFLKGTIGYRLRHLKGQKQLLAKAIGSKTHLKTGILDLTAGLGNDGFIFAQLGFSVTLLERSPIIAALLQDGLDRALNDKKYSASNIQLIHSEAKIYLNQIDTEKLPDIIYLDPMYPPSNKSALVKKEMRFLRQIVGDDTDAQTLLPLALTHARKRVIVKRARSAPFLSTLKPQHSIFGKQLRFDIYLTPMTYHTLGI</sequence>
<dbReference type="InterPro" id="IPR007536">
    <property type="entry name" value="16SrRNA_methylTrfase_J"/>
</dbReference>
<dbReference type="EC" id="2.1.1.242" evidence="1"/>
<dbReference type="GO" id="GO:0008990">
    <property type="term" value="F:rRNA (guanine-N2-)-methyltransferase activity"/>
    <property type="evidence" value="ECO:0007669"/>
    <property type="project" value="UniProtKB-UniRule"/>
</dbReference>
<feature type="binding site" evidence="1">
    <location>
        <position position="181"/>
    </location>
    <ligand>
        <name>S-adenosyl-L-methionine</name>
        <dbReference type="ChEBI" id="CHEBI:59789"/>
    </ligand>
</feature>
<dbReference type="KEGG" id="rvi:RVIR1_02100"/>
<organism evidence="2 3">
    <name type="scientific">Candidatus Rickettsiella viridis</name>
    <dbReference type="NCBI Taxonomy" id="676208"/>
    <lineage>
        <taxon>Bacteria</taxon>
        <taxon>Pseudomonadati</taxon>
        <taxon>Pseudomonadota</taxon>
        <taxon>Gammaproteobacteria</taxon>
        <taxon>Legionellales</taxon>
        <taxon>Coxiellaceae</taxon>
        <taxon>Rickettsiella</taxon>
    </lineage>
</organism>
<dbReference type="PANTHER" id="PTHR36112">
    <property type="entry name" value="RIBOSOMAL RNA SMALL SUBUNIT METHYLTRANSFERASE J"/>
    <property type="match status" value="1"/>
</dbReference>
<dbReference type="AlphaFoldDB" id="A0A2Z5V6W1"/>
<keyword evidence="1 2" id="KW-0489">Methyltransferase</keyword>
<comment type="similarity">
    <text evidence="1">Belongs to the methyltransferase superfamily. RsmJ family.</text>
</comment>
<evidence type="ECO:0000256" key="1">
    <source>
        <dbReference type="HAMAP-Rule" id="MF_01523"/>
    </source>
</evidence>
<dbReference type="EMBL" id="AP018005">
    <property type="protein sequence ID" value="BBB14747.1"/>
    <property type="molecule type" value="Genomic_DNA"/>
</dbReference>
<feature type="binding site" evidence="1">
    <location>
        <begin position="128"/>
        <end position="129"/>
    </location>
    <ligand>
        <name>S-adenosyl-L-methionine</name>
        <dbReference type="ChEBI" id="CHEBI:59789"/>
    </ligand>
</feature>
<name>A0A2Z5V6W1_9COXI</name>
<accession>A0A2Z5V6W1</accession>
<protein>
    <recommendedName>
        <fullName evidence="1">Ribosomal RNA small subunit methyltransferase J</fullName>
        <ecNumber evidence="1">2.1.1.242</ecNumber>
    </recommendedName>
    <alternativeName>
        <fullName evidence="1">16S rRNA m2G1516 methyltransferase</fullName>
    </alternativeName>
    <alternativeName>
        <fullName evidence="1">rRNA (guanine-N(2)-)-methyltransferase</fullName>
    </alternativeName>
</protein>
<evidence type="ECO:0000313" key="2">
    <source>
        <dbReference type="EMBL" id="BBB14747.1"/>
    </source>
</evidence>
<dbReference type="SUPFAM" id="SSF53335">
    <property type="entry name" value="S-adenosyl-L-methionine-dependent methyltransferases"/>
    <property type="match status" value="1"/>
</dbReference>
<comment type="function">
    <text evidence="1">Specifically methylates the guanosine in position 1516 of 16S rRNA.</text>
</comment>
<evidence type="ECO:0000313" key="3">
    <source>
        <dbReference type="Proteomes" id="UP000282483"/>
    </source>
</evidence>